<gene>
    <name evidence="1" type="ORF">S01H4_39206</name>
</gene>
<organism evidence="1">
    <name type="scientific">marine sediment metagenome</name>
    <dbReference type="NCBI Taxonomy" id="412755"/>
    <lineage>
        <taxon>unclassified sequences</taxon>
        <taxon>metagenomes</taxon>
        <taxon>ecological metagenomes</taxon>
    </lineage>
</organism>
<reference evidence="1" key="1">
    <citation type="journal article" date="2014" name="Front. Microbiol.">
        <title>High frequency of phylogenetically diverse reductive dehalogenase-homologous genes in deep subseafloor sedimentary metagenomes.</title>
        <authorList>
            <person name="Kawai M."/>
            <person name="Futagami T."/>
            <person name="Toyoda A."/>
            <person name="Takaki Y."/>
            <person name="Nishi S."/>
            <person name="Hori S."/>
            <person name="Arai W."/>
            <person name="Tsubouchi T."/>
            <person name="Morono Y."/>
            <person name="Uchiyama I."/>
            <person name="Ito T."/>
            <person name="Fujiyama A."/>
            <person name="Inagaki F."/>
            <person name="Takami H."/>
        </authorList>
    </citation>
    <scope>NUCLEOTIDE SEQUENCE</scope>
    <source>
        <strain evidence="1">Expedition CK06-06</strain>
    </source>
</reference>
<proteinExistence type="predicted"/>
<name>X1BNQ7_9ZZZZ</name>
<dbReference type="AlphaFoldDB" id="X1BNQ7"/>
<dbReference type="EMBL" id="BART01021212">
    <property type="protein sequence ID" value="GAG97514.1"/>
    <property type="molecule type" value="Genomic_DNA"/>
</dbReference>
<comment type="caution">
    <text evidence="1">The sequence shown here is derived from an EMBL/GenBank/DDBJ whole genome shotgun (WGS) entry which is preliminary data.</text>
</comment>
<protein>
    <submittedName>
        <fullName evidence="1">Uncharacterized protein</fullName>
    </submittedName>
</protein>
<sequence length="32" mass="3605">PVQNAVAKEEYAIPGQLRSKYRGVSQLVNILY</sequence>
<feature type="non-terminal residue" evidence="1">
    <location>
        <position position="1"/>
    </location>
</feature>
<evidence type="ECO:0000313" key="1">
    <source>
        <dbReference type="EMBL" id="GAG97514.1"/>
    </source>
</evidence>
<accession>X1BNQ7</accession>